<comment type="similarity">
    <text evidence="1">Belongs to the LysR transcriptional regulatory family.</text>
</comment>
<evidence type="ECO:0000259" key="5">
    <source>
        <dbReference type="PROSITE" id="PS50931"/>
    </source>
</evidence>
<dbReference type="PROSITE" id="PS50931">
    <property type="entry name" value="HTH_LYSR"/>
    <property type="match status" value="1"/>
</dbReference>
<evidence type="ECO:0000313" key="7">
    <source>
        <dbReference type="Proteomes" id="UP000197781"/>
    </source>
</evidence>
<dbReference type="PANTHER" id="PTHR30419">
    <property type="entry name" value="HTH-TYPE TRANSCRIPTIONAL REGULATOR YBHD"/>
    <property type="match status" value="1"/>
</dbReference>
<dbReference type="SUPFAM" id="SSF46785">
    <property type="entry name" value="Winged helix' DNA-binding domain"/>
    <property type="match status" value="1"/>
</dbReference>
<dbReference type="Gene3D" id="3.40.190.290">
    <property type="match status" value="1"/>
</dbReference>
<dbReference type="InterPro" id="IPR036390">
    <property type="entry name" value="WH_DNA-bd_sf"/>
</dbReference>
<dbReference type="Gene3D" id="1.10.10.10">
    <property type="entry name" value="Winged helix-like DNA-binding domain superfamily/Winged helix DNA-binding domain"/>
    <property type="match status" value="1"/>
</dbReference>
<proteinExistence type="inferred from homology"/>
<dbReference type="CDD" id="cd05466">
    <property type="entry name" value="PBP2_LTTR_substrate"/>
    <property type="match status" value="1"/>
</dbReference>
<dbReference type="InterPro" id="IPR036388">
    <property type="entry name" value="WH-like_DNA-bd_sf"/>
</dbReference>
<dbReference type="KEGG" id="bfm:BP422_01710"/>
<keyword evidence="4" id="KW-0804">Transcription</keyword>
<dbReference type="Pfam" id="PF00126">
    <property type="entry name" value="HTH_1"/>
    <property type="match status" value="1"/>
</dbReference>
<evidence type="ECO:0000256" key="3">
    <source>
        <dbReference type="ARBA" id="ARBA00023125"/>
    </source>
</evidence>
<organism evidence="6 7">
    <name type="scientific">Brevibacillus formosus</name>
    <dbReference type="NCBI Taxonomy" id="54913"/>
    <lineage>
        <taxon>Bacteria</taxon>
        <taxon>Bacillati</taxon>
        <taxon>Bacillota</taxon>
        <taxon>Bacilli</taxon>
        <taxon>Bacillales</taxon>
        <taxon>Paenibacillaceae</taxon>
        <taxon>Brevibacillus</taxon>
    </lineage>
</organism>
<dbReference type="InterPro" id="IPR000847">
    <property type="entry name" value="LysR_HTH_N"/>
</dbReference>
<evidence type="ECO:0000256" key="4">
    <source>
        <dbReference type="ARBA" id="ARBA00023163"/>
    </source>
</evidence>
<evidence type="ECO:0000256" key="1">
    <source>
        <dbReference type="ARBA" id="ARBA00009437"/>
    </source>
</evidence>
<name>A0A220MBK1_9BACL</name>
<dbReference type="PRINTS" id="PR00039">
    <property type="entry name" value="HTHLYSR"/>
</dbReference>
<reference evidence="6 7" key="1">
    <citation type="submission" date="2016-11" db="EMBL/GenBank/DDBJ databases">
        <authorList>
            <person name="Jaros S."/>
            <person name="Januszkiewicz K."/>
            <person name="Wedrychowicz H."/>
        </authorList>
    </citation>
    <scope>NUCLEOTIDE SEQUENCE [LARGE SCALE GENOMIC DNA]</scope>
    <source>
        <strain evidence="6 7">NF2</strain>
    </source>
</reference>
<keyword evidence="3" id="KW-0238">DNA-binding</keyword>
<dbReference type="Proteomes" id="UP000197781">
    <property type="component" value="Chromosome"/>
</dbReference>
<protein>
    <submittedName>
        <fullName evidence="6">Transcriptional regulator</fullName>
    </submittedName>
</protein>
<accession>A0A220MBK1</accession>
<dbReference type="GO" id="GO:0003700">
    <property type="term" value="F:DNA-binding transcription factor activity"/>
    <property type="evidence" value="ECO:0007669"/>
    <property type="project" value="InterPro"/>
</dbReference>
<sequence length="300" mass="33711">MDIRQLRYFIAIAEEGQITGAAKRLNMAQPPLSQQLKQMEEELGIMLVERSGKQMVLTEAGVTLYKQALNIVHQMEEALSEVKETGEGIRGTLSIGVSALSAYRLPEQIRVFQQKYPLITYKIWKGDTQLLNQWLERRTIEVAIVRLPHSLNNCTMIPLEEEDFVLIVPATSPYADRKEIEMREIAELPLIMPSTPGLGIYDLIIKEFSRLGVEPHVICECPDISLIVSMVASSVGSSIVPISAWETHQSEQIRGIRLSGTSIYSSAAVVWQSGRHLSKAANRFIERFQRNSIQGLSHPE</sequence>
<keyword evidence="2" id="KW-0805">Transcription regulation</keyword>
<dbReference type="RefSeq" id="WP_088906283.1">
    <property type="nucleotide sequence ID" value="NZ_CP018145.1"/>
</dbReference>
<dbReference type="FunFam" id="1.10.10.10:FF:000001">
    <property type="entry name" value="LysR family transcriptional regulator"/>
    <property type="match status" value="1"/>
</dbReference>
<dbReference type="InterPro" id="IPR005119">
    <property type="entry name" value="LysR_subst-bd"/>
</dbReference>
<dbReference type="SUPFAM" id="SSF53850">
    <property type="entry name" value="Periplasmic binding protein-like II"/>
    <property type="match status" value="1"/>
</dbReference>
<dbReference type="InterPro" id="IPR050950">
    <property type="entry name" value="HTH-type_LysR_regulators"/>
</dbReference>
<dbReference type="GO" id="GO:0005829">
    <property type="term" value="C:cytosol"/>
    <property type="evidence" value="ECO:0007669"/>
    <property type="project" value="TreeGrafter"/>
</dbReference>
<gene>
    <name evidence="6" type="ORF">BP422_01710</name>
</gene>
<dbReference type="Pfam" id="PF03466">
    <property type="entry name" value="LysR_substrate"/>
    <property type="match status" value="1"/>
</dbReference>
<evidence type="ECO:0000256" key="2">
    <source>
        <dbReference type="ARBA" id="ARBA00023015"/>
    </source>
</evidence>
<feature type="domain" description="HTH lysR-type" evidence="5">
    <location>
        <begin position="1"/>
        <end position="58"/>
    </location>
</feature>
<dbReference type="PANTHER" id="PTHR30419:SF28">
    <property type="entry name" value="HTH-TYPE TRANSCRIPTIONAL REGULATOR BSDA"/>
    <property type="match status" value="1"/>
</dbReference>
<dbReference type="EMBL" id="CP018145">
    <property type="protein sequence ID" value="ASJ52367.1"/>
    <property type="molecule type" value="Genomic_DNA"/>
</dbReference>
<dbReference type="GO" id="GO:0003677">
    <property type="term" value="F:DNA binding"/>
    <property type="evidence" value="ECO:0007669"/>
    <property type="project" value="UniProtKB-KW"/>
</dbReference>
<dbReference type="AlphaFoldDB" id="A0A220MBK1"/>
<evidence type="ECO:0000313" key="6">
    <source>
        <dbReference type="EMBL" id="ASJ52367.1"/>
    </source>
</evidence>